<feature type="non-terminal residue" evidence="1">
    <location>
        <position position="1"/>
    </location>
</feature>
<gene>
    <name evidence="1" type="ORF">METZ01_LOCUS61444</name>
</gene>
<accession>A0A381SX52</accession>
<name>A0A381SX52_9ZZZZ</name>
<dbReference type="AlphaFoldDB" id="A0A381SX52"/>
<organism evidence="1">
    <name type="scientific">marine metagenome</name>
    <dbReference type="NCBI Taxonomy" id="408172"/>
    <lineage>
        <taxon>unclassified sequences</taxon>
        <taxon>metagenomes</taxon>
        <taxon>ecological metagenomes</taxon>
    </lineage>
</organism>
<protein>
    <submittedName>
        <fullName evidence="1">Uncharacterized protein</fullName>
    </submittedName>
</protein>
<proteinExistence type="predicted"/>
<feature type="non-terminal residue" evidence="1">
    <location>
        <position position="79"/>
    </location>
</feature>
<reference evidence="1" key="1">
    <citation type="submission" date="2018-05" db="EMBL/GenBank/DDBJ databases">
        <authorList>
            <person name="Lanie J.A."/>
            <person name="Ng W.-L."/>
            <person name="Kazmierczak K.M."/>
            <person name="Andrzejewski T.M."/>
            <person name="Davidsen T.M."/>
            <person name="Wayne K.J."/>
            <person name="Tettelin H."/>
            <person name="Glass J.I."/>
            <person name="Rusch D."/>
            <person name="Podicherti R."/>
            <person name="Tsui H.-C.T."/>
            <person name="Winkler M.E."/>
        </authorList>
    </citation>
    <scope>NUCLEOTIDE SEQUENCE</scope>
</reference>
<evidence type="ECO:0000313" key="1">
    <source>
        <dbReference type="EMBL" id="SVA08590.1"/>
    </source>
</evidence>
<sequence>IHSHPFQGIYYCCRCDGNVFLAISYREYVRKSRTLFSGSCNFTDFWSTCAKDVRAPSRSGSTGLLFITPRRLSGREGLL</sequence>
<dbReference type="EMBL" id="UINC01003707">
    <property type="protein sequence ID" value="SVA08590.1"/>
    <property type="molecule type" value="Genomic_DNA"/>
</dbReference>